<protein>
    <submittedName>
        <fullName evidence="1">Uncharacterized protein</fullName>
    </submittedName>
</protein>
<dbReference type="PaxDb" id="2903-EOD33994"/>
<dbReference type="eggNOG" id="ENOG502SF4C">
    <property type="taxonomic scope" value="Eukaryota"/>
</dbReference>
<dbReference type="RefSeq" id="XP_005786423.1">
    <property type="nucleotide sequence ID" value="XM_005786366.1"/>
</dbReference>
<name>A0A0D3KE09_EMIH1</name>
<dbReference type="Proteomes" id="UP000013827">
    <property type="component" value="Unassembled WGS sequence"/>
</dbReference>
<dbReference type="PANTHER" id="PTHR33050">
    <property type="entry name" value="REVERSE TRANSCRIPTASE DOMAIN-CONTAINING PROTEIN"/>
    <property type="match status" value="1"/>
</dbReference>
<dbReference type="HOGENOM" id="CLU_1196765_0_0_1"/>
<accession>A0A0D3KE09</accession>
<evidence type="ECO:0000313" key="2">
    <source>
        <dbReference type="Proteomes" id="UP000013827"/>
    </source>
</evidence>
<organism evidence="1 2">
    <name type="scientific">Emiliania huxleyi (strain CCMP1516)</name>
    <dbReference type="NCBI Taxonomy" id="280463"/>
    <lineage>
        <taxon>Eukaryota</taxon>
        <taxon>Haptista</taxon>
        <taxon>Haptophyta</taxon>
        <taxon>Prymnesiophyceae</taxon>
        <taxon>Isochrysidales</taxon>
        <taxon>Noelaerhabdaceae</taxon>
        <taxon>Emiliania</taxon>
    </lineage>
</organism>
<proteinExistence type="predicted"/>
<reference evidence="2" key="1">
    <citation type="journal article" date="2013" name="Nature">
        <title>Pan genome of the phytoplankton Emiliania underpins its global distribution.</title>
        <authorList>
            <person name="Read B.A."/>
            <person name="Kegel J."/>
            <person name="Klute M.J."/>
            <person name="Kuo A."/>
            <person name="Lefebvre S.C."/>
            <person name="Maumus F."/>
            <person name="Mayer C."/>
            <person name="Miller J."/>
            <person name="Monier A."/>
            <person name="Salamov A."/>
            <person name="Young J."/>
            <person name="Aguilar M."/>
            <person name="Claverie J.M."/>
            <person name="Frickenhaus S."/>
            <person name="Gonzalez K."/>
            <person name="Herman E.K."/>
            <person name="Lin Y.C."/>
            <person name="Napier J."/>
            <person name="Ogata H."/>
            <person name="Sarno A.F."/>
            <person name="Shmutz J."/>
            <person name="Schroeder D."/>
            <person name="de Vargas C."/>
            <person name="Verret F."/>
            <person name="von Dassow P."/>
            <person name="Valentin K."/>
            <person name="Van de Peer Y."/>
            <person name="Wheeler G."/>
            <person name="Dacks J.B."/>
            <person name="Delwiche C.F."/>
            <person name="Dyhrman S.T."/>
            <person name="Glockner G."/>
            <person name="John U."/>
            <person name="Richards T."/>
            <person name="Worden A.Z."/>
            <person name="Zhang X."/>
            <person name="Grigoriev I.V."/>
            <person name="Allen A.E."/>
            <person name="Bidle K."/>
            <person name="Borodovsky M."/>
            <person name="Bowler C."/>
            <person name="Brownlee C."/>
            <person name="Cock J.M."/>
            <person name="Elias M."/>
            <person name="Gladyshev V.N."/>
            <person name="Groth M."/>
            <person name="Guda C."/>
            <person name="Hadaegh A."/>
            <person name="Iglesias-Rodriguez M.D."/>
            <person name="Jenkins J."/>
            <person name="Jones B.M."/>
            <person name="Lawson T."/>
            <person name="Leese F."/>
            <person name="Lindquist E."/>
            <person name="Lobanov A."/>
            <person name="Lomsadze A."/>
            <person name="Malik S.B."/>
            <person name="Marsh M.E."/>
            <person name="Mackinder L."/>
            <person name="Mock T."/>
            <person name="Mueller-Roeber B."/>
            <person name="Pagarete A."/>
            <person name="Parker M."/>
            <person name="Probert I."/>
            <person name="Quesneville H."/>
            <person name="Raines C."/>
            <person name="Rensing S.A."/>
            <person name="Riano-Pachon D.M."/>
            <person name="Richier S."/>
            <person name="Rokitta S."/>
            <person name="Shiraiwa Y."/>
            <person name="Soanes D.M."/>
            <person name="van der Giezen M."/>
            <person name="Wahlund T.M."/>
            <person name="Williams B."/>
            <person name="Wilson W."/>
            <person name="Wolfe G."/>
            <person name="Wurch L.L."/>
        </authorList>
    </citation>
    <scope>NUCLEOTIDE SEQUENCE</scope>
</reference>
<sequence>MRLVHEDCGSGHFTVGGADNDLRKALTIARHAPPRVLSCPDPGPSALESTPGGPCRAIVRALRRPSLKQSAGARAAAVAGTGLARTGTNTVSGDYALTRTRFEALQAAWGECTVDAFASPATALLPRYWAAGAIAGAEAVDAFSQEWRGEQVWAHPPPGLLLQLVQLLEETGASAHVCAPHWPSAAWYPLLLELSSEHVVLPPGSLERVAADAPPRLASWPVAIFRVSGATR</sequence>
<dbReference type="PANTHER" id="PTHR33050:SF7">
    <property type="entry name" value="RIBONUCLEASE H"/>
    <property type="match status" value="1"/>
</dbReference>
<dbReference type="KEGG" id="ehx:EMIHUDRAFT_252968"/>
<reference evidence="1" key="2">
    <citation type="submission" date="2024-10" db="UniProtKB">
        <authorList>
            <consortium name="EnsemblProtists"/>
        </authorList>
    </citation>
    <scope>IDENTIFICATION</scope>
</reference>
<dbReference type="AlphaFoldDB" id="A0A0D3KE09"/>
<keyword evidence="2" id="KW-1185">Reference proteome</keyword>
<dbReference type="EnsemblProtists" id="EOD33994">
    <property type="protein sequence ID" value="EOD33994"/>
    <property type="gene ID" value="EMIHUDRAFT_252968"/>
</dbReference>
<dbReference type="GeneID" id="17279266"/>
<dbReference type="InterPro" id="IPR052055">
    <property type="entry name" value="Hepadnavirus_pol/RT"/>
</dbReference>
<evidence type="ECO:0000313" key="1">
    <source>
        <dbReference type="EnsemblProtists" id="EOD33994"/>
    </source>
</evidence>